<proteinExistence type="predicted"/>
<sequence length="672" mass="74726">MANLGATWDDLPPDLLSRIAVCTSWRAALRRPSPSLLVSGYRISALCLSPKSSTMIHQGPISLFPTTRCLGSGNGWVVIYKPCHGWLFSSRDISLLNLFTCENIPFQCFPKKKMELFNDPFLYPFPNKLKIVFAPNPTPSDFTAAVVITGGTTVTYTDRGGSGEDLKVQVYCLTIGGDVHVLNCHRQRTASFVPLFDKSSMEFYPAVAFAQPYDKIRNYPNTKNLLRETLKYYPRRRPCWVVVEDLNGHSFFVGKNNAVALYVDGDGGTPWLKSNCVYWIDDSLGQAKVFDMKTGKSQSLPGAIGYNGNDYAICWCNLGDTRSNTHGSVATSGYHLAKRARHSSTVIYPNVAISLFPIKHCVGAGNGWVAIYKTSLKNLFTGQEIPLHCFSGYYTFTNDLKVVFAPNPTPSVFTAAAIAGNATVTYTTEENSGWIKAKCPRLAQEDGITDVVYHEKGGSGDDLKVQVYCLTRGGDVHVLNCRRQRAAATFEPLFDKGSTDFYPTVAFAQPYNMIRNYANVKNLVVCDDGHIYLIWRKSNIGTTALSDGGECCVEKNQIFVLRYYPRRRPCWVAVKELNGHSFFIGKNNAVALYVDGGTPLLRSNCMYWIDDSLEQTQVFDMKTGKSQCFPSAAQGYFHRNVMIWCNLGDTWSNTHGSVATSGYQLAKRVRHV</sequence>
<keyword evidence="3" id="KW-1185">Reference proteome</keyword>
<evidence type="ECO:0000313" key="3">
    <source>
        <dbReference type="Proteomes" id="UP000032180"/>
    </source>
</evidence>
<organism evidence="2 3">
    <name type="scientific">Leersia perrieri</name>
    <dbReference type="NCBI Taxonomy" id="77586"/>
    <lineage>
        <taxon>Eukaryota</taxon>
        <taxon>Viridiplantae</taxon>
        <taxon>Streptophyta</taxon>
        <taxon>Embryophyta</taxon>
        <taxon>Tracheophyta</taxon>
        <taxon>Spermatophyta</taxon>
        <taxon>Magnoliopsida</taxon>
        <taxon>Liliopsida</taxon>
        <taxon>Poales</taxon>
        <taxon>Poaceae</taxon>
        <taxon>BOP clade</taxon>
        <taxon>Oryzoideae</taxon>
        <taxon>Oryzeae</taxon>
        <taxon>Oryzinae</taxon>
        <taxon>Leersia</taxon>
    </lineage>
</organism>
<dbReference type="PANTHER" id="PTHR34708">
    <property type="entry name" value="OS07G0440000 PROTEIN"/>
    <property type="match status" value="1"/>
</dbReference>
<dbReference type="EnsemblPlants" id="LPERR08G01830.1">
    <property type="protein sequence ID" value="LPERR08G01830.1"/>
    <property type="gene ID" value="LPERR08G01830"/>
</dbReference>
<evidence type="ECO:0000313" key="2">
    <source>
        <dbReference type="EnsemblPlants" id="LPERR08G01830.1"/>
    </source>
</evidence>
<dbReference type="Proteomes" id="UP000032180">
    <property type="component" value="Chromosome 8"/>
</dbReference>
<dbReference type="InterPro" id="IPR005174">
    <property type="entry name" value="KIB1-4_b-propeller"/>
</dbReference>
<name>A0A0D9X3Z9_9ORYZ</name>
<dbReference type="Pfam" id="PF03478">
    <property type="entry name" value="Beta-prop_KIB1-4"/>
    <property type="match status" value="2"/>
</dbReference>
<feature type="domain" description="KIB1-4 beta-propeller" evidence="1">
    <location>
        <begin position="60"/>
        <end position="291"/>
    </location>
</feature>
<dbReference type="Gramene" id="LPERR08G01830.1">
    <property type="protein sequence ID" value="LPERR08G01830.1"/>
    <property type="gene ID" value="LPERR08G01830"/>
</dbReference>
<dbReference type="eggNOG" id="ENOG502SVJV">
    <property type="taxonomic scope" value="Eukaryota"/>
</dbReference>
<evidence type="ECO:0000259" key="1">
    <source>
        <dbReference type="Pfam" id="PF03478"/>
    </source>
</evidence>
<accession>A0A0D9X3Z9</accession>
<reference evidence="2 3" key="1">
    <citation type="submission" date="2012-08" db="EMBL/GenBank/DDBJ databases">
        <title>Oryza genome evolution.</title>
        <authorList>
            <person name="Wing R.A."/>
        </authorList>
    </citation>
    <scope>NUCLEOTIDE SEQUENCE</scope>
</reference>
<dbReference type="HOGENOM" id="CLU_409047_0_0_1"/>
<protein>
    <recommendedName>
        <fullName evidence="1">KIB1-4 beta-propeller domain-containing protein</fullName>
    </recommendedName>
</protein>
<reference evidence="3" key="2">
    <citation type="submission" date="2013-12" db="EMBL/GenBank/DDBJ databases">
        <authorList>
            <person name="Yu Y."/>
            <person name="Lee S."/>
            <person name="de Baynast K."/>
            <person name="Wissotski M."/>
            <person name="Liu L."/>
            <person name="Talag J."/>
            <person name="Goicoechea J."/>
            <person name="Angelova A."/>
            <person name="Jetty R."/>
            <person name="Kudrna D."/>
            <person name="Golser W."/>
            <person name="Rivera L."/>
            <person name="Zhang J."/>
            <person name="Wing R."/>
        </authorList>
    </citation>
    <scope>NUCLEOTIDE SEQUENCE</scope>
</reference>
<reference evidence="2" key="3">
    <citation type="submission" date="2015-04" db="UniProtKB">
        <authorList>
            <consortium name="EnsemblPlants"/>
        </authorList>
    </citation>
    <scope>IDENTIFICATION</scope>
</reference>
<dbReference type="PANTHER" id="PTHR34708:SF1">
    <property type="entry name" value="OS08G0126400 PROTEIN"/>
    <property type="match status" value="1"/>
</dbReference>
<dbReference type="AlphaFoldDB" id="A0A0D9X3Z9"/>
<feature type="domain" description="KIB1-4 beta-propeller" evidence="1">
    <location>
        <begin position="355"/>
        <end position="620"/>
    </location>
</feature>